<dbReference type="Gene3D" id="2.40.70.10">
    <property type="entry name" value="Acid Proteases"/>
    <property type="match status" value="2"/>
</dbReference>
<organism evidence="2 3">
    <name type="scientific">Gigaspora margarita</name>
    <dbReference type="NCBI Taxonomy" id="4874"/>
    <lineage>
        <taxon>Eukaryota</taxon>
        <taxon>Fungi</taxon>
        <taxon>Fungi incertae sedis</taxon>
        <taxon>Mucoromycota</taxon>
        <taxon>Glomeromycotina</taxon>
        <taxon>Glomeromycetes</taxon>
        <taxon>Diversisporales</taxon>
        <taxon>Gigasporaceae</taxon>
        <taxon>Gigaspora</taxon>
    </lineage>
</organism>
<gene>
    <name evidence="2" type="ORF">GMARGA_LOCUS38696</name>
</gene>
<evidence type="ECO:0000313" key="3">
    <source>
        <dbReference type="Proteomes" id="UP000789901"/>
    </source>
</evidence>
<feature type="domain" description="Peptidase A1" evidence="1">
    <location>
        <begin position="1"/>
        <end position="240"/>
    </location>
</feature>
<dbReference type="PROSITE" id="PS51767">
    <property type="entry name" value="PEPTIDASE_A1"/>
    <property type="match status" value="1"/>
</dbReference>
<dbReference type="SUPFAM" id="SSF50630">
    <property type="entry name" value="Acid proteases"/>
    <property type="match status" value="1"/>
</dbReference>
<sequence>ELCMSPFGDACNNQAATFFNTSLSNSLLGDYEEFTIEYVNGSEIIGIWANDTIIINTQTFEQMHFGLPKDIKGTENITIPDTISGQIGNNESNITYYHQPFSTAGTARLYVSNIYIDGIPMNHSGNASFNSEFPNIQLDDAIANLIAKSLSGGKYSNGSAIADCYTSSPNYDLSFEFENQNNQKWRLQLPSIIGKPIDSAHCSLTINGNAINSDSRVFGSAFIANFYMVFDQEKSLFGIALR</sequence>
<feature type="non-terminal residue" evidence="2">
    <location>
        <position position="1"/>
    </location>
</feature>
<comment type="caution">
    <text evidence="2">The sequence shown here is derived from an EMBL/GenBank/DDBJ whole genome shotgun (WGS) entry which is preliminary data.</text>
</comment>
<dbReference type="EMBL" id="CAJVQB010087917">
    <property type="protein sequence ID" value="CAG8847492.1"/>
    <property type="molecule type" value="Genomic_DNA"/>
</dbReference>
<dbReference type="InterPro" id="IPR021109">
    <property type="entry name" value="Peptidase_aspartic_dom_sf"/>
</dbReference>
<proteinExistence type="predicted"/>
<accession>A0ABN7X4E9</accession>
<evidence type="ECO:0000259" key="1">
    <source>
        <dbReference type="PROSITE" id="PS51767"/>
    </source>
</evidence>
<keyword evidence="3" id="KW-1185">Reference proteome</keyword>
<evidence type="ECO:0000313" key="2">
    <source>
        <dbReference type="EMBL" id="CAG8847492.1"/>
    </source>
</evidence>
<name>A0ABN7X4E9_GIGMA</name>
<dbReference type="Proteomes" id="UP000789901">
    <property type="component" value="Unassembled WGS sequence"/>
</dbReference>
<protein>
    <submittedName>
        <fullName evidence="2">21586_t:CDS:1</fullName>
    </submittedName>
</protein>
<feature type="non-terminal residue" evidence="2">
    <location>
        <position position="242"/>
    </location>
</feature>
<dbReference type="Pfam" id="PF00026">
    <property type="entry name" value="Asp"/>
    <property type="match status" value="2"/>
</dbReference>
<dbReference type="InterPro" id="IPR033121">
    <property type="entry name" value="PEPTIDASE_A1"/>
</dbReference>
<reference evidence="2 3" key="1">
    <citation type="submission" date="2021-06" db="EMBL/GenBank/DDBJ databases">
        <authorList>
            <person name="Kallberg Y."/>
            <person name="Tangrot J."/>
            <person name="Rosling A."/>
        </authorList>
    </citation>
    <scope>NUCLEOTIDE SEQUENCE [LARGE SCALE GENOMIC DNA]</scope>
    <source>
        <strain evidence="2 3">120-4 pot B 10/14</strain>
    </source>
</reference>